<reference evidence="4" key="1">
    <citation type="submission" date="2011-08" db="EMBL/GenBank/DDBJ databases">
        <authorList>
            <person name="Rombauts S."/>
        </authorList>
    </citation>
    <scope>NUCLEOTIDE SEQUENCE</scope>
    <source>
        <strain evidence="4">London</strain>
    </source>
</reference>
<dbReference type="GO" id="GO:0020037">
    <property type="term" value="F:heme binding"/>
    <property type="evidence" value="ECO:0007669"/>
    <property type="project" value="InterPro"/>
</dbReference>
<organism evidence="3 4">
    <name type="scientific">Tetranychus urticae</name>
    <name type="common">Two-spotted spider mite</name>
    <dbReference type="NCBI Taxonomy" id="32264"/>
    <lineage>
        <taxon>Eukaryota</taxon>
        <taxon>Metazoa</taxon>
        <taxon>Ecdysozoa</taxon>
        <taxon>Arthropoda</taxon>
        <taxon>Chelicerata</taxon>
        <taxon>Arachnida</taxon>
        <taxon>Acari</taxon>
        <taxon>Acariformes</taxon>
        <taxon>Trombidiformes</taxon>
        <taxon>Prostigmata</taxon>
        <taxon>Eleutherengona</taxon>
        <taxon>Raphignathae</taxon>
        <taxon>Tetranychoidea</taxon>
        <taxon>Tetranychidae</taxon>
        <taxon>Tetranychus</taxon>
    </lineage>
</organism>
<dbReference type="GO" id="GO:0004497">
    <property type="term" value="F:monooxygenase activity"/>
    <property type="evidence" value="ECO:0007669"/>
    <property type="project" value="UniProtKB-KW"/>
</dbReference>
<name>T1KTQ1_TETUR</name>
<sequence>MGDSLLNSSEAKKYSGQNTNQCEAITASRKNTFKCSHSFASLDEKMLPKHKVLSQQSSIPKKPDFADLLDPQLDESDIEDDILTTGGLETNPIIFDRNRMYEKKEIGEHFPDDSPPQLIGKILGEDVWEKRLFKGTHFLISTFTAHWNSDVYADPDKFDPKK</sequence>
<keyword evidence="1" id="KW-0560">Oxidoreductase</keyword>
<evidence type="ECO:0000313" key="4">
    <source>
        <dbReference type="Proteomes" id="UP000015104"/>
    </source>
</evidence>
<accession>T1KTQ1</accession>
<keyword evidence="1" id="KW-0503">Monooxygenase</keyword>
<evidence type="ECO:0000256" key="1">
    <source>
        <dbReference type="ARBA" id="ARBA00023033"/>
    </source>
</evidence>
<dbReference type="SUPFAM" id="SSF48264">
    <property type="entry name" value="Cytochrome P450"/>
    <property type="match status" value="1"/>
</dbReference>
<dbReference type="AlphaFoldDB" id="T1KTQ1"/>
<keyword evidence="4" id="KW-1185">Reference proteome</keyword>
<evidence type="ECO:0000313" key="3">
    <source>
        <dbReference type="EnsemblMetazoa" id="tetur21g00560.1"/>
    </source>
</evidence>
<evidence type="ECO:0000256" key="2">
    <source>
        <dbReference type="SAM" id="MobiDB-lite"/>
    </source>
</evidence>
<protein>
    <submittedName>
        <fullName evidence="3">Uncharacterized protein</fullName>
    </submittedName>
</protein>
<reference evidence="3" key="2">
    <citation type="submission" date="2015-06" db="UniProtKB">
        <authorList>
            <consortium name="EnsemblMetazoa"/>
        </authorList>
    </citation>
    <scope>IDENTIFICATION</scope>
</reference>
<dbReference type="GO" id="GO:0005506">
    <property type="term" value="F:iron ion binding"/>
    <property type="evidence" value="ECO:0007669"/>
    <property type="project" value="InterPro"/>
</dbReference>
<dbReference type="Proteomes" id="UP000015104">
    <property type="component" value="Unassembled WGS sequence"/>
</dbReference>
<dbReference type="EnsemblMetazoa" id="tetur21g00560.1">
    <property type="protein sequence ID" value="tetur21g00560.1"/>
    <property type="gene ID" value="tetur21g00560"/>
</dbReference>
<dbReference type="EMBL" id="CAEY01000545">
    <property type="status" value="NOT_ANNOTATED_CDS"/>
    <property type="molecule type" value="Genomic_DNA"/>
</dbReference>
<dbReference type="GO" id="GO:0016705">
    <property type="term" value="F:oxidoreductase activity, acting on paired donors, with incorporation or reduction of molecular oxygen"/>
    <property type="evidence" value="ECO:0007669"/>
    <property type="project" value="InterPro"/>
</dbReference>
<dbReference type="InterPro" id="IPR036396">
    <property type="entry name" value="Cyt_P450_sf"/>
</dbReference>
<feature type="region of interest" description="Disordered" evidence="2">
    <location>
        <begin position="1"/>
        <end position="20"/>
    </location>
</feature>
<dbReference type="HOGENOM" id="CLU_1637579_0_0_1"/>
<proteinExistence type="predicted"/>